<dbReference type="Pfam" id="PF14158">
    <property type="entry name" value="YndJ"/>
    <property type="match status" value="1"/>
</dbReference>
<evidence type="ECO:0000313" key="3">
    <source>
        <dbReference type="Proteomes" id="UP000326837"/>
    </source>
</evidence>
<name>A0A5K7X2N1_9BACT</name>
<dbReference type="Proteomes" id="UP000326837">
    <property type="component" value="Chromosome"/>
</dbReference>
<organism evidence="2 3">
    <name type="scientific">Lacipirellula parvula</name>
    <dbReference type="NCBI Taxonomy" id="2650471"/>
    <lineage>
        <taxon>Bacteria</taxon>
        <taxon>Pseudomonadati</taxon>
        <taxon>Planctomycetota</taxon>
        <taxon>Planctomycetia</taxon>
        <taxon>Pirellulales</taxon>
        <taxon>Lacipirellulaceae</taxon>
        <taxon>Lacipirellula</taxon>
    </lineage>
</organism>
<evidence type="ECO:0000313" key="2">
    <source>
        <dbReference type="EMBL" id="BBO30914.1"/>
    </source>
</evidence>
<dbReference type="AlphaFoldDB" id="A0A5K7X2N1"/>
<dbReference type="KEGG" id="lpav:PLANPX_0526"/>
<feature type="transmembrane region" description="Helical" evidence="1">
    <location>
        <begin position="71"/>
        <end position="94"/>
    </location>
</feature>
<keyword evidence="1" id="KW-0812">Transmembrane</keyword>
<feature type="transmembrane region" description="Helical" evidence="1">
    <location>
        <begin position="133"/>
        <end position="151"/>
    </location>
</feature>
<feature type="transmembrane region" description="Helical" evidence="1">
    <location>
        <begin position="163"/>
        <end position="184"/>
    </location>
</feature>
<evidence type="ECO:0000256" key="1">
    <source>
        <dbReference type="SAM" id="Phobius"/>
    </source>
</evidence>
<keyword evidence="1" id="KW-0472">Membrane</keyword>
<sequence length="235" mass="24916">MTYATAIAILAAPCLLAISAGVVLVKRAFARPQRLPEEFALAAAWVFLVGSLVWLGAFLSESTLLGFSAPWTWITAAHFAFAGFGALTVTALSCRVVSNRHALKTLRLLLIAHPLAYLVTAAGILGFRYCDEAGAASYALIFATQWGAVVLGRPGRIARGPWLLLVLALAVPLATMALALAWAWGRPILQMSQMVYYHGIVNAVGHVGLAFVAFACGRPPSHSPIQTIAPRAPQA</sequence>
<dbReference type="InterPro" id="IPR025450">
    <property type="entry name" value="YndJ-like"/>
</dbReference>
<feature type="transmembrane region" description="Helical" evidence="1">
    <location>
        <begin position="39"/>
        <end position="59"/>
    </location>
</feature>
<dbReference type="EMBL" id="AP021861">
    <property type="protein sequence ID" value="BBO30914.1"/>
    <property type="molecule type" value="Genomic_DNA"/>
</dbReference>
<dbReference type="RefSeq" id="WP_152097160.1">
    <property type="nucleotide sequence ID" value="NZ_AP021861.1"/>
</dbReference>
<feature type="transmembrane region" description="Helical" evidence="1">
    <location>
        <begin position="196"/>
        <end position="216"/>
    </location>
</feature>
<gene>
    <name evidence="2" type="ORF">PLANPX_0526</name>
</gene>
<feature type="transmembrane region" description="Helical" evidence="1">
    <location>
        <begin position="106"/>
        <end position="127"/>
    </location>
</feature>
<protein>
    <submittedName>
        <fullName evidence="2">Uncharacterized protein</fullName>
    </submittedName>
</protein>
<keyword evidence="3" id="KW-1185">Reference proteome</keyword>
<reference evidence="3" key="1">
    <citation type="submission" date="2019-10" db="EMBL/GenBank/DDBJ databases">
        <title>Lacipirellula parvula gen. nov., sp. nov., representing a lineage of planctomycetes widespread in freshwater anoxic habitats, and description of the family Lacipirellulaceae.</title>
        <authorList>
            <person name="Dedysh S.N."/>
            <person name="Kulichevskaya I.S."/>
            <person name="Beletsky A.V."/>
            <person name="Rakitin A.L."/>
            <person name="Mardanov A.V."/>
            <person name="Ivanova A.A."/>
            <person name="Saltykova V.X."/>
            <person name="Rijpstra W.I.C."/>
            <person name="Sinninghe Damste J.S."/>
            <person name="Ravin N.V."/>
        </authorList>
    </citation>
    <scope>NUCLEOTIDE SEQUENCE [LARGE SCALE GENOMIC DNA]</scope>
    <source>
        <strain evidence="3">PX69</strain>
    </source>
</reference>
<accession>A0A5K7X2N1</accession>
<feature type="transmembrane region" description="Helical" evidence="1">
    <location>
        <begin position="6"/>
        <end position="27"/>
    </location>
</feature>
<proteinExistence type="predicted"/>
<keyword evidence="1" id="KW-1133">Transmembrane helix</keyword>